<feature type="compositionally biased region" description="Low complexity" evidence="3">
    <location>
        <begin position="381"/>
        <end position="418"/>
    </location>
</feature>
<reference evidence="5" key="1">
    <citation type="submission" date="2006-10" db="EMBL/GenBank/DDBJ databases">
        <title>Complete sequence of Solibacter usitatus Ellin6076.</title>
        <authorList>
            <consortium name="US DOE Joint Genome Institute"/>
            <person name="Copeland A."/>
            <person name="Lucas S."/>
            <person name="Lapidus A."/>
            <person name="Barry K."/>
            <person name="Detter J.C."/>
            <person name="Glavina del Rio T."/>
            <person name="Hammon N."/>
            <person name="Israni S."/>
            <person name="Dalin E."/>
            <person name="Tice H."/>
            <person name="Pitluck S."/>
            <person name="Thompson L.S."/>
            <person name="Brettin T."/>
            <person name="Bruce D."/>
            <person name="Han C."/>
            <person name="Tapia R."/>
            <person name="Gilna P."/>
            <person name="Schmutz J."/>
            <person name="Larimer F."/>
            <person name="Land M."/>
            <person name="Hauser L."/>
            <person name="Kyrpides N."/>
            <person name="Mikhailova N."/>
            <person name="Janssen P.H."/>
            <person name="Kuske C.R."/>
            <person name="Richardson P."/>
        </authorList>
    </citation>
    <scope>NUCLEOTIDE SEQUENCE</scope>
    <source>
        <strain evidence="5">Ellin6076</strain>
    </source>
</reference>
<dbReference type="EMBL" id="CP000473">
    <property type="protein sequence ID" value="ABJ88329.1"/>
    <property type="molecule type" value="Genomic_DNA"/>
</dbReference>
<evidence type="ECO:0000313" key="5">
    <source>
        <dbReference type="EMBL" id="ABJ88329.1"/>
    </source>
</evidence>
<protein>
    <submittedName>
        <fullName evidence="5">PpiC-type peptidyl-prolyl cis-trans isomerase</fullName>
    </submittedName>
</protein>
<dbReference type="OrthoDB" id="14196at2"/>
<dbReference type="Gene3D" id="1.10.4030.10">
    <property type="entry name" value="Porin chaperone SurA, peptide-binding domain"/>
    <property type="match status" value="1"/>
</dbReference>
<keyword evidence="2" id="KW-0697">Rotamase</keyword>
<dbReference type="HOGENOM" id="CLU_034646_5_3_0"/>
<dbReference type="InterPro" id="IPR000297">
    <property type="entry name" value="PPIase_PpiC"/>
</dbReference>
<dbReference type="STRING" id="234267.Acid_7420"/>
<feature type="region of interest" description="Disordered" evidence="3">
    <location>
        <begin position="371"/>
        <end position="418"/>
    </location>
</feature>
<dbReference type="InParanoid" id="Q01PU1"/>
<dbReference type="Pfam" id="PF13616">
    <property type="entry name" value="Rotamase_3"/>
    <property type="match status" value="1"/>
</dbReference>
<dbReference type="SUPFAM" id="SSF54534">
    <property type="entry name" value="FKBP-like"/>
    <property type="match status" value="1"/>
</dbReference>
<dbReference type="Gene3D" id="3.10.50.40">
    <property type="match status" value="1"/>
</dbReference>
<feature type="domain" description="PpiC" evidence="4">
    <location>
        <begin position="178"/>
        <end position="279"/>
    </location>
</feature>
<dbReference type="GO" id="GO:0003755">
    <property type="term" value="F:peptidyl-prolyl cis-trans isomerase activity"/>
    <property type="evidence" value="ECO:0007669"/>
    <property type="project" value="UniProtKB-KW"/>
</dbReference>
<dbReference type="eggNOG" id="COG0760">
    <property type="taxonomic scope" value="Bacteria"/>
</dbReference>
<dbReference type="InterPro" id="IPR027304">
    <property type="entry name" value="Trigger_fact/SurA_dom_sf"/>
</dbReference>
<dbReference type="FunCoup" id="Q01PU1">
    <property type="interactions" value="187"/>
</dbReference>
<dbReference type="AlphaFoldDB" id="Q01PU1"/>
<proteinExistence type="predicted"/>
<dbReference type="KEGG" id="sus:Acid_7420"/>
<name>Q01PU1_SOLUE</name>
<dbReference type="InterPro" id="IPR050280">
    <property type="entry name" value="OMP_Chaperone_SurA"/>
</dbReference>
<dbReference type="PROSITE" id="PS01096">
    <property type="entry name" value="PPIC_PPIASE_1"/>
    <property type="match status" value="1"/>
</dbReference>
<dbReference type="PANTHER" id="PTHR47637">
    <property type="entry name" value="CHAPERONE SURA"/>
    <property type="match status" value="1"/>
</dbReference>
<dbReference type="PROSITE" id="PS50198">
    <property type="entry name" value="PPIC_PPIASE_2"/>
    <property type="match status" value="1"/>
</dbReference>
<keyword evidence="2 5" id="KW-0413">Isomerase</keyword>
<evidence type="ECO:0000256" key="1">
    <source>
        <dbReference type="ARBA" id="ARBA00022729"/>
    </source>
</evidence>
<accession>Q01PU1</accession>
<dbReference type="SUPFAM" id="SSF109998">
    <property type="entry name" value="Triger factor/SurA peptide-binding domain-like"/>
    <property type="match status" value="1"/>
</dbReference>
<organism evidence="5">
    <name type="scientific">Solibacter usitatus (strain Ellin6076)</name>
    <dbReference type="NCBI Taxonomy" id="234267"/>
    <lineage>
        <taxon>Bacteria</taxon>
        <taxon>Pseudomonadati</taxon>
        <taxon>Acidobacteriota</taxon>
        <taxon>Terriglobia</taxon>
        <taxon>Bryobacterales</taxon>
        <taxon>Solibacteraceae</taxon>
        <taxon>Candidatus Solibacter</taxon>
    </lineage>
</organism>
<dbReference type="InterPro" id="IPR046357">
    <property type="entry name" value="PPIase_dom_sf"/>
</dbReference>
<keyword evidence="1" id="KW-0732">Signal</keyword>
<dbReference type="Pfam" id="PF13624">
    <property type="entry name" value="SurA_N_3"/>
    <property type="match status" value="1"/>
</dbReference>
<gene>
    <name evidence="5" type="ordered locus">Acid_7420</name>
</gene>
<evidence type="ECO:0000256" key="3">
    <source>
        <dbReference type="SAM" id="MobiDB-lite"/>
    </source>
</evidence>
<evidence type="ECO:0000256" key="2">
    <source>
        <dbReference type="PROSITE-ProRule" id="PRU00278"/>
    </source>
</evidence>
<sequence precursor="true">MFRRFVVLIVSTVVVCAAADNNVKVVEEIAAKVNGDIITRGELEKKRQEIEAEAKRQGLTGARLQDAVKEAHADVLSKEIDTLLLVQKGKDLNISVDADVTRRLAEIQVQQKISDPDKFQQFIREQTGMTFEDFKQQMKNEMLTQRVIGQEVMRNITVPEAELQKYYDEHKSEFMRKEAQVFLSQIVISTEGKSPEQVAAAEKKAKDLVARANKGEKFSDLARDNSDDVETAKNGGYVGSMPKGMMDKAIEEIVFKAKKGFVSDPFKRAQGFVILKVEDRFEAGQASFDEVKNELQDRLTQPKANAKVRTYLTQLREDAFLEIKDGYVDSGAAPGKDTRWKDVAALKPQTTTKEEVAARRKKHILWVIPAGTVKSTKPEGKTAPAPAATPAPAAATTDKTPDATPAKTPDPAAVPEKK</sequence>
<evidence type="ECO:0000259" key="4">
    <source>
        <dbReference type="PROSITE" id="PS50198"/>
    </source>
</evidence>
<dbReference type="InterPro" id="IPR023058">
    <property type="entry name" value="PPIase_PpiC_CS"/>
</dbReference>
<dbReference type="PANTHER" id="PTHR47637:SF1">
    <property type="entry name" value="CHAPERONE SURA"/>
    <property type="match status" value="1"/>
</dbReference>